<evidence type="ECO:0000259" key="3">
    <source>
        <dbReference type="Pfam" id="PF01593"/>
    </source>
</evidence>
<evidence type="ECO:0000313" key="4">
    <source>
        <dbReference type="EMBL" id="XDQ23672.1"/>
    </source>
</evidence>
<dbReference type="AlphaFoldDB" id="A0AB39NZP0"/>
<proteinExistence type="inferred from homology"/>
<gene>
    <name evidence="4" type="ORF">AB5J56_02720</name>
</gene>
<protein>
    <submittedName>
        <fullName evidence="4">FAD-dependent oxidoreductase</fullName>
    </submittedName>
</protein>
<dbReference type="SUPFAM" id="SSF51905">
    <property type="entry name" value="FAD/NAD(P)-binding domain"/>
    <property type="match status" value="1"/>
</dbReference>
<reference evidence="4" key="1">
    <citation type="submission" date="2024-07" db="EMBL/GenBank/DDBJ databases">
        <authorList>
            <person name="Yu S.T."/>
        </authorList>
    </citation>
    <scope>NUCLEOTIDE SEQUENCE</scope>
    <source>
        <strain evidence="4">R21</strain>
    </source>
</reference>
<dbReference type="InterPro" id="IPR050703">
    <property type="entry name" value="Flavin_MAO"/>
</dbReference>
<dbReference type="InterPro" id="IPR002937">
    <property type="entry name" value="Amino_oxidase"/>
</dbReference>
<dbReference type="PANTHER" id="PTHR43563">
    <property type="entry name" value="AMINE OXIDASE"/>
    <property type="match status" value="1"/>
</dbReference>
<feature type="region of interest" description="Disordered" evidence="2">
    <location>
        <begin position="86"/>
        <end position="105"/>
    </location>
</feature>
<dbReference type="Pfam" id="PF01593">
    <property type="entry name" value="Amino_oxidase"/>
    <property type="match status" value="1"/>
</dbReference>
<dbReference type="EMBL" id="CP163435">
    <property type="protein sequence ID" value="XDQ23672.1"/>
    <property type="molecule type" value="Genomic_DNA"/>
</dbReference>
<evidence type="ECO:0000256" key="1">
    <source>
        <dbReference type="ARBA" id="ARBA00005995"/>
    </source>
</evidence>
<comment type="similarity">
    <text evidence="1">Belongs to the flavin monoamine oxidase family.</text>
</comment>
<accession>A0AB39NZP0</accession>
<feature type="domain" description="Amine oxidase" evidence="3">
    <location>
        <begin position="8"/>
        <end position="76"/>
    </location>
</feature>
<dbReference type="Gene3D" id="3.50.50.60">
    <property type="entry name" value="FAD/NAD(P)-binding domain"/>
    <property type="match status" value="2"/>
</dbReference>
<organism evidence="4">
    <name type="scientific">Streptomyces sp. R21</name>
    <dbReference type="NCBI Taxonomy" id="3238627"/>
    <lineage>
        <taxon>Bacteria</taxon>
        <taxon>Bacillati</taxon>
        <taxon>Actinomycetota</taxon>
        <taxon>Actinomycetes</taxon>
        <taxon>Kitasatosporales</taxon>
        <taxon>Streptomycetaceae</taxon>
        <taxon>Streptomyces</taxon>
    </lineage>
</organism>
<name>A0AB39NZP0_9ACTN</name>
<dbReference type="InterPro" id="IPR036188">
    <property type="entry name" value="FAD/NAD-bd_sf"/>
</dbReference>
<dbReference type="RefSeq" id="WP_369229615.1">
    <property type="nucleotide sequence ID" value="NZ_CP163435.1"/>
</dbReference>
<dbReference type="Gene3D" id="3.90.660.10">
    <property type="match status" value="2"/>
</dbReference>
<dbReference type="GO" id="GO:0016491">
    <property type="term" value="F:oxidoreductase activity"/>
    <property type="evidence" value="ECO:0007669"/>
    <property type="project" value="InterPro"/>
</dbReference>
<sequence>MIVLGAGLAGLCAAGDLAAAGTDVLVLEARDRVGGRVGQTRTPDGRTVQLRGEVVGRGHTAYLQLAKELRLELVPSHVAEPGRITRATPEGRSAGEPPHWFGPGDTAQLRTPEPLAEMAAMFGDEALRPTACHLRPWGTDLWTQGYVTQWPPGEVMAVGPLHGTHEPPFYVCGSDQWVAGYVTPPRRGRRGFSLCRLDFATGQPGP</sequence>
<evidence type="ECO:0000256" key="2">
    <source>
        <dbReference type="SAM" id="MobiDB-lite"/>
    </source>
</evidence>
<dbReference type="PANTHER" id="PTHR43563:SF1">
    <property type="entry name" value="AMINE OXIDASE [FLAVIN-CONTAINING] B"/>
    <property type="match status" value="1"/>
</dbReference>